<protein>
    <submittedName>
        <fullName evidence="1">Glyco_tranf_GTA_type domain containing protein</fullName>
    </submittedName>
</protein>
<dbReference type="InterPro" id="IPR029044">
    <property type="entry name" value="Nucleotide-diphossugar_trans"/>
</dbReference>
<sequence>MKITYAVTVCNEFLEIQRLLNFLLANKRPQDGVVVLYDSKNGDLEIESFLRARSVNKAFAWHKAEFQGHFADWKNKLTSYCLGDYIFQIDADEMIDKYVCRLLPQILEANQVDVIRVPRINTVEGMNQDHMQQWGWAVNEHGWINFPDYQWRVYRNTPEIRWENKVHEVLTGYKTIAHLPTEKEWCLLHPKTIERQIKQNAYYDSI</sequence>
<accession>A0A6J5NMB5</accession>
<dbReference type="EMBL" id="LR796697">
    <property type="protein sequence ID" value="CAB4160003.1"/>
    <property type="molecule type" value="Genomic_DNA"/>
</dbReference>
<evidence type="ECO:0000313" key="1">
    <source>
        <dbReference type="EMBL" id="CAB4160003.1"/>
    </source>
</evidence>
<dbReference type="Gene3D" id="3.90.550.10">
    <property type="entry name" value="Spore Coat Polysaccharide Biosynthesis Protein SpsA, Chain A"/>
    <property type="match status" value="1"/>
</dbReference>
<name>A0A6J5NMB5_9CAUD</name>
<proteinExistence type="predicted"/>
<dbReference type="SUPFAM" id="SSF53448">
    <property type="entry name" value="Nucleotide-diphospho-sugar transferases"/>
    <property type="match status" value="1"/>
</dbReference>
<reference evidence="1" key="1">
    <citation type="submission" date="2020-04" db="EMBL/GenBank/DDBJ databases">
        <authorList>
            <person name="Chiriac C."/>
            <person name="Salcher M."/>
            <person name="Ghai R."/>
            <person name="Kavagutti S V."/>
        </authorList>
    </citation>
    <scope>NUCLEOTIDE SEQUENCE</scope>
</reference>
<dbReference type="CDD" id="cd00761">
    <property type="entry name" value="Glyco_tranf_GTA_type"/>
    <property type="match status" value="1"/>
</dbReference>
<organism evidence="1">
    <name type="scientific">uncultured Caudovirales phage</name>
    <dbReference type="NCBI Taxonomy" id="2100421"/>
    <lineage>
        <taxon>Viruses</taxon>
        <taxon>Duplodnaviria</taxon>
        <taxon>Heunggongvirae</taxon>
        <taxon>Uroviricota</taxon>
        <taxon>Caudoviricetes</taxon>
        <taxon>Peduoviridae</taxon>
        <taxon>Maltschvirus</taxon>
        <taxon>Maltschvirus maltsch</taxon>
    </lineage>
</organism>
<gene>
    <name evidence="1" type="ORF">UFOVP723_32</name>
</gene>